<dbReference type="Proteomes" id="UP001054945">
    <property type="component" value="Unassembled WGS sequence"/>
</dbReference>
<evidence type="ECO:0000313" key="2">
    <source>
        <dbReference type="Proteomes" id="UP001054945"/>
    </source>
</evidence>
<sequence length="107" mass="12257">MWNPPLIRVRELRNQSVKTIRVSGRKRRMASLLIGAARASQMNTATKRRFTAFDLKNRPAYDWVKAAAVLPLVPNDTEQEVREVDNPHRALPCARDISCMRRGEVCL</sequence>
<protein>
    <submittedName>
        <fullName evidence="1">Uncharacterized protein</fullName>
    </submittedName>
</protein>
<accession>A0AAV4U5Z3</accession>
<name>A0AAV4U5Z3_CAEEX</name>
<reference evidence="1 2" key="1">
    <citation type="submission" date="2021-06" db="EMBL/GenBank/DDBJ databases">
        <title>Caerostris extrusa draft genome.</title>
        <authorList>
            <person name="Kono N."/>
            <person name="Arakawa K."/>
        </authorList>
    </citation>
    <scope>NUCLEOTIDE SEQUENCE [LARGE SCALE GENOMIC DNA]</scope>
</reference>
<dbReference type="AlphaFoldDB" id="A0AAV4U5Z3"/>
<evidence type="ECO:0000313" key="1">
    <source>
        <dbReference type="EMBL" id="GIY53055.1"/>
    </source>
</evidence>
<organism evidence="1 2">
    <name type="scientific">Caerostris extrusa</name>
    <name type="common">Bark spider</name>
    <name type="synonym">Caerostris bankana</name>
    <dbReference type="NCBI Taxonomy" id="172846"/>
    <lineage>
        <taxon>Eukaryota</taxon>
        <taxon>Metazoa</taxon>
        <taxon>Ecdysozoa</taxon>
        <taxon>Arthropoda</taxon>
        <taxon>Chelicerata</taxon>
        <taxon>Arachnida</taxon>
        <taxon>Araneae</taxon>
        <taxon>Araneomorphae</taxon>
        <taxon>Entelegynae</taxon>
        <taxon>Araneoidea</taxon>
        <taxon>Araneidae</taxon>
        <taxon>Caerostris</taxon>
    </lineage>
</organism>
<keyword evidence="2" id="KW-1185">Reference proteome</keyword>
<dbReference type="EMBL" id="BPLR01012318">
    <property type="protein sequence ID" value="GIY53055.1"/>
    <property type="molecule type" value="Genomic_DNA"/>
</dbReference>
<proteinExistence type="predicted"/>
<gene>
    <name evidence="1" type="ORF">CEXT_77841</name>
</gene>
<comment type="caution">
    <text evidence="1">The sequence shown here is derived from an EMBL/GenBank/DDBJ whole genome shotgun (WGS) entry which is preliminary data.</text>
</comment>